<feature type="domain" description="N-acetyltransferase" evidence="1">
    <location>
        <begin position="1"/>
        <end position="124"/>
    </location>
</feature>
<dbReference type="InterPro" id="IPR016181">
    <property type="entry name" value="Acyl_CoA_acyltransferase"/>
</dbReference>
<dbReference type="GO" id="GO:0016747">
    <property type="term" value="F:acyltransferase activity, transferring groups other than amino-acyl groups"/>
    <property type="evidence" value="ECO:0007669"/>
    <property type="project" value="InterPro"/>
</dbReference>
<keyword evidence="2" id="KW-0808">Transferase</keyword>
<dbReference type="Pfam" id="PF00583">
    <property type="entry name" value="Acetyltransf_1"/>
    <property type="match status" value="1"/>
</dbReference>
<protein>
    <submittedName>
        <fullName evidence="2">Acetyltransferase</fullName>
    </submittedName>
</protein>
<reference evidence="2 3" key="1">
    <citation type="submission" date="2012-06" db="EMBL/GenBank/DDBJ databases">
        <title>Draft Genome Sequence of Lactobacillus hominis Strain CRBIP 24.179T, isolated from human intestine.</title>
        <authorList>
            <person name="Cousin S."/>
            <person name="Ma L."/>
            <person name="Bizet C."/>
            <person name="Loux V."/>
            <person name="Bouchier C."/>
            <person name="Clermont D."/>
            <person name="Creno S."/>
        </authorList>
    </citation>
    <scope>NUCLEOTIDE SEQUENCE [LARGE SCALE GENOMIC DNA]</scope>
    <source>
        <strain evidence="3">CRBIP 24.179T</strain>
    </source>
</reference>
<sequence length="141" mass="16961">MFMSMRKRLKIHAIYDQDTFVGMTIYFVSDKTVYLAYLAIDPNLRGHGYGSKILQLLEHKYQDKQIVLDIEPLNPDADNYRQRVSRLKFYQKNGWRRTHQMLKDQDGQFEALVDNAYFDKKDFARTLNQMSWGFYQFKIEK</sequence>
<comment type="caution">
    <text evidence="2">The sequence shown here is derived from an EMBL/GenBank/DDBJ whole genome shotgun (WGS) entry which is preliminary data.</text>
</comment>
<dbReference type="PROSITE" id="PS51186">
    <property type="entry name" value="GNAT"/>
    <property type="match status" value="1"/>
</dbReference>
<dbReference type="EMBL" id="CAKE01000015">
    <property type="protein sequence ID" value="CCI82170.1"/>
    <property type="molecule type" value="Genomic_DNA"/>
</dbReference>
<evidence type="ECO:0000313" key="3">
    <source>
        <dbReference type="Proteomes" id="UP000009320"/>
    </source>
</evidence>
<dbReference type="SUPFAM" id="SSF55729">
    <property type="entry name" value="Acyl-CoA N-acyltransferases (Nat)"/>
    <property type="match status" value="1"/>
</dbReference>
<evidence type="ECO:0000259" key="1">
    <source>
        <dbReference type="PROSITE" id="PS51186"/>
    </source>
</evidence>
<dbReference type="eggNOG" id="COG0456">
    <property type="taxonomic scope" value="Bacteria"/>
</dbReference>
<dbReference type="Gene3D" id="3.40.630.30">
    <property type="match status" value="1"/>
</dbReference>
<organism evidence="2 3">
    <name type="scientific">Lactobacillus hominis DSM 23910 = CRBIP 24.179</name>
    <dbReference type="NCBI Taxonomy" id="1423758"/>
    <lineage>
        <taxon>Bacteria</taxon>
        <taxon>Bacillati</taxon>
        <taxon>Bacillota</taxon>
        <taxon>Bacilli</taxon>
        <taxon>Lactobacillales</taxon>
        <taxon>Lactobacillaceae</taxon>
        <taxon>Lactobacillus</taxon>
    </lineage>
</organism>
<dbReference type="CDD" id="cd04301">
    <property type="entry name" value="NAT_SF"/>
    <property type="match status" value="1"/>
</dbReference>
<accession>I7KHJ1</accession>
<dbReference type="AlphaFoldDB" id="I7KHJ1"/>
<dbReference type="Proteomes" id="UP000009320">
    <property type="component" value="Unassembled WGS sequence"/>
</dbReference>
<keyword evidence="3" id="KW-1185">Reference proteome</keyword>
<gene>
    <name evidence="2" type="ORF">BN55_02370</name>
</gene>
<proteinExistence type="predicted"/>
<dbReference type="STRING" id="1423758.FC41_GL001822"/>
<name>I7KHJ1_9LACO</name>
<dbReference type="InterPro" id="IPR000182">
    <property type="entry name" value="GNAT_dom"/>
</dbReference>
<evidence type="ECO:0000313" key="2">
    <source>
        <dbReference type="EMBL" id="CCI82170.1"/>
    </source>
</evidence>